<dbReference type="Gene3D" id="1.25.40.20">
    <property type="entry name" value="Ankyrin repeat-containing domain"/>
    <property type="match status" value="2"/>
</dbReference>
<dbReference type="GO" id="GO:0005737">
    <property type="term" value="C:cytoplasm"/>
    <property type="evidence" value="ECO:0007669"/>
    <property type="project" value="TreeGrafter"/>
</dbReference>
<dbReference type="InterPro" id="IPR036770">
    <property type="entry name" value="Ankyrin_rpt-contain_sf"/>
</dbReference>
<dbReference type="InterPro" id="IPR054471">
    <property type="entry name" value="GPIID_WHD"/>
</dbReference>
<organism evidence="6 7">
    <name type="scientific">Penicillium fimorum</name>
    <dbReference type="NCBI Taxonomy" id="1882269"/>
    <lineage>
        <taxon>Eukaryota</taxon>
        <taxon>Fungi</taxon>
        <taxon>Dikarya</taxon>
        <taxon>Ascomycota</taxon>
        <taxon>Pezizomycotina</taxon>
        <taxon>Eurotiomycetes</taxon>
        <taxon>Eurotiomycetidae</taxon>
        <taxon>Eurotiales</taxon>
        <taxon>Aspergillaceae</taxon>
        <taxon>Penicillium</taxon>
    </lineage>
</organism>
<dbReference type="Pfam" id="PF13637">
    <property type="entry name" value="Ank_4"/>
    <property type="match status" value="1"/>
</dbReference>
<dbReference type="Pfam" id="PF24883">
    <property type="entry name" value="NPHP3_N"/>
    <property type="match status" value="1"/>
</dbReference>
<dbReference type="Pfam" id="PF12796">
    <property type="entry name" value="Ank_2"/>
    <property type="match status" value="1"/>
</dbReference>
<dbReference type="InterPro" id="IPR051631">
    <property type="entry name" value="Ankyrin-KH/SAM_domain"/>
</dbReference>
<sequence length="895" mass="100435">MSSATEKEDMANGLEGIGELQMFWQIFETEYLESDRRQHYENLIHPLAKLYSYVTEYQARVIFHLASPQHSRAWQDVQGSNAWTETVEKIRKSNESCRNLLEITTKSKIQENSDQQLQEIQKLRTTQEMTLQCIERGQKEDKEQDLLHALAKAADSYEENMYRNPIRVRGTCEWILEDEGFNEWRDSSSGVLWVSAGPGRGKSVFSRSLVDENHLNTSTITLTPAGVLTSPPSLVAHFFFKEGAGGKMDGAQALCAILRQLFWSPSTHESTGLIRHGLPGYKANGDSLVTKFSELWRILVACAADPEVGEITCVMDALDECEKRSAHQIIETLKEFYSTDQTLAGSKLKFFITSRPLQTLQDQFDGLSNNTTYLRLDGESKSEHIKDEIDLVINEKVEGITKGFTESDRQKIKIRLKSMQNSTYLWLHLIFNIIDNDRLEYSRYSDMEILLDDLPEEVSQVYERMLSRSKDKPRVTTLLEFVLVAQQPLTLDEANTALTLAIQDQKGLALTSHEDLMAKRWPSDQFQGYIMNLCGLFVSVHEGKLSFIPQTAREFLTTSKKVEEGLWKGAFNLPHSHGTISRQCLQYLLLPDISWTTNSHSLVYEYDNPRYRQYPFLLYSARYWHLHFIEQEASLGEKYTEDARVLCDVKRRHLSNWAPIIDYSIFGDVSVLTDLLVACYFGITQVVKVVLDEGADVNIKDQWSLTSLQAASLGGFQQVVQILLDNGADVDVQFGEYGTSLQLASFGGHAKIVEMLLDQRANVNIQGERYGTALQAASAVGHERIVKMLLNQGAAVDIPDGGDSALQVASAGGHERIVEMLLNQGAAINIQGGLYNTALQAASFGGHAKIVEMLLSQGANVNIQGGEYNTALQAASAGGHERIVELLEQAARADR</sequence>
<dbReference type="SMART" id="SM00248">
    <property type="entry name" value="ANK"/>
    <property type="match status" value="7"/>
</dbReference>
<reference evidence="6" key="1">
    <citation type="submission" date="2022-12" db="EMBL/GenBank/DDBJ databases">
        <authorList>
            <person name="Petersen C."/>
        </authorList>
    </citation>
    <scope>NUCLEOTIDE SEQUENCE</scope>
    <source>
        <strain evidence="6">IBT 29495</strain>
    </source>
</reference>
<dbReference type="PANTHER" id="PTHR23206:SF7">
    <property type="entry name" value="PROTEIN KINASE DOMAIN-CONTAINING PROTEIN"/>
    <property type="match status" value="1"/>
</dbReference>
<proteinExistence type="predicted"/>
<accession>A0A9X0C5Z7</accession>
<protein>
    <submittedName>
        <fullName evidence="6">Uncharacterized protein</fullName>
    </submittedName>
</protein>
<feature type="repeat" description="ANK" evidence="3">
    <location>
        <begin position="769"/>
        <end position="801"/>
    </location>
</feature>
<dbReference type="OrthoDB" id="163438at2759"/>
<dbReference type="PROSITE" id="PS50297">
    <property type="entry name" value="ANK_REP_REGION"/>
    <property type="match status" value="4"/>
</dbReference>
<evidence type="ECO:0000256" key="1">
    <source>
        <dbReference type="ARBA" id="ARBA00022737"/>
    </source>
</evidence>
<evidence type="ECO:0000313" key="6">
    <source>
        <dbReference type="EMBL" id="KAJ5502866.1"/>
    </source>
</evidence>
<dbReference type="PROSITE" id="PS50088">
    <property type="entry name" value="ANK_REPEAT"/>
    <property type="match status" value="6"/>
</dbReference>
<dbReference type="SUPFAM" id="SSF48403">
    <property type="entry name" value="Ankyrin repeat"/>
    <property type="match status" value="1"/>
</dbReference>
<gene>
    <name evidence="6" type="ORF">N7463_005740</name>
</gene>
<dbReference type="PANTHER" id="PTHR23206">
    <property type="entry name" value="MASK PROTEIN"/>
    <property type="match status" value="1"/>
</dbReference>
<evidence type="ECO:0000256" key="2">
    <source>
        <dbReference type="ARBA" id="ARBA00023043"/>
    </source>
</evidence>
<feature type="domain" description="GPI inositol-deacylase winged helix" evidence="4">
    <location>
        <begin position="462"/>
        <end position="559"/>
    </location>
</feature>
<name>A0A9X0C5Z7_9EURO</name>
<keyword evidence="2 3" id="KW-0040">ANK repeat</keyword>
<dbReference type="Pfam" id="PF22939">
    <property type="entry name" value="WHD_GPIID"/>
    <property type="match status" value="1"/>
</dbReference>
<feature type="repeat" description="ANK" evidence="3">
    <location>
        <begin position="801"/>
        <end position="833"/>
    </location>
</feature>
<dbReference type="AlphaFoldDB" id="A0A9X0C5Z7"/>
<feature type="repeat" description="ANK" evidence="3">
    <location>
        <begin position="703"/>
        <end position="735"/>
    </location>
</feature>
<feature type="domain" description="Nephrocystin 3-like N-terminal" evidence="5">
    <location>
        <begin position="170"/>
        <end position="355"/>
    </location>
</feature>
<evidence type="ECO:0000256" key="3">
    <source>
        <dbReference type="PROSITE-ProRule" id="PRU00023"/>
    </source>
</evidence>
<dbReference type="InterPro" id="IPR002110">
    <property type="entry name" value="Ankyrin_rpt"/>
</dbReference>
<evidence type="ECO:0000259" key="5">
    <source>
        <dbReference type="Pfam" id="PF24883"/>
    </source>
</evidence>
<comment type="caution">
    <text evidence="6">The sequence shown here is derived from an EMBL/GenBank/DDBJ whole genome shotgun (WGS) entry which is preliminary data.</text>
</comment>
<reference evidence="6" key="2">
    <citation type="journal article" date="2023" name="IMA Fungus">
        <title>Comparative genomic study of the Penicillium genus elucidates a diverse pangenome and 15 lateral gene transfer events.</title>
        <authorList>
            <person name="Petersen C."/>
            <person name="Sorensen T."/>
            <person name="Nielsen M.R."/>
            <person name="Sondergaard T.E."/>
            <person name="Sorensen J.L."/>
            <person name="Fitzpatrick D.A."/>
            <person name="Frisvad J.C."/>
            <person name="Nielsen K.L."/>
        </authorList>
    </citation>
    <scope>NUCLEOTIDE SEQUENCE</scope>
    <source>
        <strain evidence="6">IBT 29495</strain>
    </source>
</reference>
<dbReference type="EMBL" id="JAPWDS010000003">
    <property type="protein sequence ID" value="KAJ5502866.1"/>
    <property type="molecule type" value="Genomic_DNA"/>
</dbReference>
<keyword evidence="1" id="KW-0677">Repeat</keyword>
<feature type="repeat" description="ANK" evidence="3">
    <location>
        <begin position="736"/>
        <end position="768"/>
    </location>
</feature>
<dbReference type="Pfam" id="PF00023">
    <property type="entry name" value="Ank"/>
    <property type="match status" value="1"/>
</dbReference>
<dbReference type="InterPro" id="IPR056884">
    <property type="entry name" value="NPHP3-like_N"/>
</dbReference>
<keyword evidence="7" id="KW-1185">Reference proteome</keyword>
<evidence type="ECO:0000313" key="7">
    <source>
        <dbReference type="Proteomes" id="UP001149954"/>
    </source>
</evidence>
<feature type="repeat" description="ANK" evidence="3">
    <location>
        <begin position="834"/>
        <end position="866"/>
    </location>
</feature>
<evidence type="ECO:0000259" key="4">
    <source>
        <dbReference type="Pfam" id="PF22939"/>
    </source>
</evidence>
<feature type="repeat" description="ANK" evidence="3">
    <location>
        <begin position="670"/>
        <end position="702"/>
    </location>
</feature>
<dbReference type="Proteomes" id="UP001149954">
    <property type="component" value="Unassembled WGS sequence"/>
</dbReference>